<dbReference type="InterPro" id="IPR032675">
    <property type="entry name" value="LRR_dom_sf"/>
</dbReference>
<evidence type="ECO:0000259" key="1">
    <source>
        <dbReference type="Pfam" id="PF12937"/>
    </source>
</evidence>
<protein>
    <recommendedName>
        <fullName evidence="1">F-box domain-containing protein</fullName>
    </recommendedName>
</protein>
<organism evidence="2 3">
    <name type="scientific">Linnemannia gamsii</name>
    <dbReference type="NCBI Taxonomy" id="64522"/>
    <lineage>
        <taxon>Eukaryota</taxon>
        <taxon>Fungi</taxon>
        <taxon>Fungi incertae sedis</taxon>
        <taxon>Mucoromycota</taxon>
        <taxon>Mortierellomycotina</taxon>
        <taxon>Mortierellomycetes</taxon>
        <taxon>Mortierellales</taxon>
        <taxon>Mortierellaceae</taxon>
        <taxon>Linnemannia</taxon>
    </lineage>
</organism>
<name>A0ABQ7KCF4_9FUNG</name>
<keyword evidence="3" id="KW-1185">Reference proteome</keyword>
<dbReference type="SUPFAM" id="SSF81383">
    <property type="entry name" value="F-box domain"/>
    <property type="match status" value="1"/>
</dbReference>
<dbReference type="InterPro" id="IPR001810">
    <property type="entry name" value="F-box_dom"/>
</dbReference>
<evidence type="ECO:0000313" key="2">
    <source>
        <dbReference type="EMBL" id="KAG0295277.1"/>
    </source>
</evidence>
<comment type="caution">
    <text evidence="2">The sequence shown here is derived from an EMBL/GenBank/DDBJ whole genome shotgun (WGS) entry which is preliminary data.</text>
</comment>
<accession>A0ABQ7KCF4</accession>
<reference evidence="2 3" key="1">
    <citation type="journal article" date="2020" name="Fungal Divers.">
        <title>Resolving the Mortierellaceae phylogeny through synthesis of multi-gene phylogenetics and phylogenomics.</title>
        <authorList>
            <person name="Vandepol N."/>
            <person name="Liber J."/>
            <person name="Desiro A."/>
            <person name="Na H."/>
            <person name="Kennedy M."/>
            <person name="Barry K."/>
            <person name="Grigoriev I.V."/>
            <person name="Miller A.N."/>
            <person name="O'Donnell K."/>
            <person name="Stajich J.E."/>
            <person name="Bonito G."/>
        </authorList>
    </citation>
    <scope>NUCLEOTIDE SEQUENCE [LARGE SCALE GENOMIC DNA]</scope>
    <source>
        <strain evidence="2 3">AD045</strain>
    </source>
</reference>
<dbReference type="InterPro" id="IPR036047">
    <property type="entry name" value="F-box-like_dom_sf"/>
</dbReference>
<sequence>MGLGPDLSLLRSTGPFFHSRPCTSFNVKRATTPITLYTPTPPGYIELLGELSATAAYMSPQLVMTDVPEILAEIGLHLDIHSLLACTTVCRQWSAVFFPCIWHNFDITRKLWRPLIDPRGTSEADNYIKRQERLTALMKQNNQHIRHLTVRDKMVLIAALEAPLTGLQSLTLELEIWELDADDVDSDINKSNTWISMILAAITEKSTLELVVPESAFTDDPEGDPARLDWTRACWVAVFMNSALRRLTYGGYSSLRYVNSLATQYLEEGKGGSVSKAAGKREESKMPVLTSVSESFLGDMLSRLPRLRHLELGMNADNFTFHNLAALLPNLEMFVHVDRAFIDTKTVQLASPHQALRILDFQNVSMTACQLRAIVVAFPGLHSLSITQARSRIYNVNCDKYNILTSATSFQVEDVLDHPSLTSLSIRHQLQIDFLHSRTRFSKITGIDRSVPIKNSYELRQLLWAFPALERFDSEYELGERVPLTVEEVIHEARDYLICSLNINTSSFSTFDLESVFAQMPLLKALEISGGFLDRGSTYRRSAHKT</sequence>
<dbReference type="Proteomes" id="UP001194696">
    <property type="component" value="Unassembled WGS sequence"/>
</dbReference>
<dbReference type="EMBL" id="JAAAIM010000090">
    <property type="protein sequence ID" value="KAG0295277.1"/>
    <property type="molecule type" value="Genomic_DNA"/>
</dbReference>
<gene>
    <name evidence="2" type="ORF">BGZ96_012182</name>
</gene>
<dbReference type="SUPFAM" id="SSF52047">
    <property type="entry name" value="RNI-like"/>
    <property type="match status" value="1"/>
</dbReference>
<evidence type="ECO:0000313" key="3">
    <source>
        <dbReference type="Proteomes" id="UP001194696"/>
    </source>
</evidence>
<dbReference type="Pfam" id="PF12937">
    <property type="entry name" value="F-box-like"/>
    <property type="match status" value="1"/>
</dbReference>
<dbReference type="Gene3D" id="3.80.10.10">
    <property type="entry name" value="Ribonuclease Inhibitor"/>
    <property type="match status" value="1"/>
</dbReference>
<proteinExistence type="predicted"/>
<feature type="domain" description="F-box" evidence="1">
    <location>
        <begin position="68"/>
        <end position="107"/>
    </location>
</feature>
<dbReference type="Gene3D" id="1.20.1280.50">
    <property type="match status" value="1"/>
</dbReference>